<evidence type="ECO:0000313" key="1">
    <source>
        <dbReference type="EMBL" id="MBX64866.1"/>
    </source>
</evidence>
<dbReference type="EMBL" id="GGEC01084382">
    <property type="protein sequence ID" value="MBX64866.1"/>
    <property type="molecule type" value="Transcribed_RNA"/>
</dbReference>
<sequence>MNSQAVLEPQSPRGSKSKQNRILHLYPIISVGNKGVYGCVAHL</sequence>
<protein>
    <submittedName>
        <fullName evidence="1">Uncharacterized protein</fullName>
    </submittedName>
</protein>
<name>A0A2P2QCX5_RHIMU</name>
<reference evidence="1" key="1">
    <citation type="submission" date="2018-02" db="EMBL/GenBank/DDBJ databases">
        <title>Rhizophora mucronata_Transcriptome.</title>
        <authorList>
            <person name="Meera S.P."/>
            <person name="Sreeshan A."/>
            <person name="Augustine A."/>
        </authorList>
    </citation>
    <scope>NUCLEOTIDE SEQUENCE</scope>
    <source>
        <tissue evidence="1">Leaf</tissue>
    </source>
</reference>
<organism evidence="1">
    <name type="scientific">Rhizophora mucronata</name>
    <name type="common">Asiatic mangrove</name>
    <dbReference type="NCBI Taxonomy" id="61149"/>
    <lineage>
        <taxon>Eukaryota</taxon>
        <taxon>Viridiplantae</taxon>
        <taxon>Streptophyta</taxon>
        <taxon>Embryophyta</taxon>
        <taxon>Tracheophyta</taxon>
        <taxon>Spermatophyta</taxon>
        <taxon>Magnoliopsida</taxon>
        <taxon>eudicotyledons</taxon>
        <taxon>Gunneridae</taxon>
        <taxon>Pentapetalae</taxon>
        <taxon>rosids</taxon>
        <taxon>fabids</taxon>
        <taxon>Malpighiales</taxon>
        <taxon>Rhizophoraceae</taxon>
        <taxon>Rhizophora</taxon>
    </lineage>
</organism>
<proteinExistence type="predicted"/>
<dbReference type="AlphaFoldDB" id="A0A2P2QCX5"/>
<accession>A0A2P2QCX5</accession>